<evidence type="ECO:0000313" key="3">
    <source>
        <dbReference type="Proteomes" id="UP000189310"/>
    </source>
</evidence>
<name>A0ABX3IT39_9PSED</name>
<evidence type="ECO:0000313" key="2">
    <source>
        <dbReference type="EMBL" id="ONN71026.1"/>
    </source>
</evidence>
<gene>
    <name evidence="2" type="ORF">BVL52_10945</name>
</gene>
<evidence type="ECO:0000256" key="1">
    <source>
        <dbReference type="SAM" id="MobiDB-lite"/>
    </source>
</evidence>
<feature type="compositionally biased region" description="Basic and acidic residues" evidence="1">
    <location>
        <begin position="21"/>
        <end position="31"/>
    </location>
</feature>
<protein>
    <submittedName>
        <fullName evidence="2">Uncharacterized protein</fullName>
    </submittedName>
</protein>
<dbReference type="Proteomes" id="UP000189310">
    <property type="component" value="Unassembled WGS sequence"/>
</dbReference>
<reference evidence="2 3" key="1">
    <citation type="submission" date="2017-01" db="EMBL/GenBank/DDBJ databases">
        <title>Pseudomonas psychrotolerans genome sequencing and assembly.</title>
        <authorList>
            <person name="Vyas B."/>
            <person name="Mayilraj S."/>
        </authorList>
    </citation>
    <scope>NUCLEOTIDE SEQUENCE [LARGE SCALE GENOMIC DNA]</scope>
    <source>
        <strain evidence="2 3">SDS18</strain>
    </source>
</reference>
<accession>A0ABX3IT39</accession>
<organism evidence="2 3">
    <name type="scientific">Pseudomonas oryzihabitans</name>
    <dbReference type="NCBI Taxonomy" id="47885"/>
    <lineage>
        <taxon>Bacteria</taxon>
        <taxon>Pseudomonadati</taxon>
        <taxon>Pseudomonadota</taxon>
        <taxon>Gammaproteobacteria</taxon>
        <taxon>Pseudomonadales</taxon>
        <taxon>Pseudomonadaceae</taxon>
        <taxon>Pseudomonas</taxon>
    </lineage>
</organism>
<dbReference type="EMBL" id="MTLN01000006">
    <property type="protein sequence ID" value="ONN71026.1"/>
    <property type="molecule type" value="Genomic_DNA"/>
</dbReference>
<sequence length="82" mass="8847">MSATAKEVGHYSDSAVTAASEADRAAQEDEMRRAKTTAIIEQTSAEIILIAASIARLQHDSGRSTPSSMPLWQWTLNKSADI</sequence>
<feature type="region of interest" description="Disordered" evidence="1">
    <location>
        <begin position="1"/>
        <end position="31"/>
    </location>
</feature>
<keyword evidence="3" id="KW-1185">Reference proteome</keyword>
<dbReference type="RefSeq" id="WP_077171918.1">
    <property type="nucleotide sequence ID" value="NZ_MTLN01000006.1"/>
</dbReference>
<comment type="caution">
    <text evidence="2">The sequence shown here is derived from an EMBL/GenBank/DDBJ whole genome shotgun (WGS) entry which is preliminary data.</text>
</comment>
<proteinExistence type="predicted"/>